<evidence type="ECO:0000313" key="3">
    <source>
        <dbReference type="EMBL" id="QSG05464.1"/>
    </source>
</evidence>
<evidence type="ECO:0000256" key="1">
    <source>
        <dbReference type="SAM" id="MobiDB-lite"/>
    </source>
</evidence>
<proteinExistence type="predicted"/>
<dbReference type="Gene3D" id="3.40.50.720">
    <property type="entry name" value="NAD(P)-binding Rossmann-like Domain"/>
    <property type="match status" value="1"/>
</dbReference>
<keyword evidence="2" id="KW-1133">Transmembrane helix</keyword>
<evidence type="ECO:0000313" key="4">
    <source>
        <dbReference type="Proteomes" id="UP000663525"/>
    </source>
</evidence>
<dbReference type="GO" id="GO:0016491">
    <property type="term" value="F:oxidoreductase activity"/>
    <property type="evidence" value="ECO:0007669"/>
    <property type="project" value="InterPro"/>
</dbReference>
<keyword evidence="2" id="KW-0812">Transmembrane</keyword>
<dbReference type="AlphaFoldDB" id="A0A897MYC5"/>
<dbReference type="Pfam" id="PF04075">
    <property type="entry name" value="F420H2_quin_red"/>
    <property type="match status" value="1"/>
</dbReference>
<keyword evidence="2" id="KW-0472">Membrane</keyword>
<sequence>MDARDISEAAAIVLTESGHENRAYDLTGPESLDYEEVAAVFSDVLNRSIRYPNPSLLAFGRRMRRRGKPLGFIALMCGIYTTARLGLAARVTDDSRKLLGRRPRGMRAFVEDHADDFRGDSQPNESLTGNDAESGYVETRGPPVPDIAYKVINPVMSRLLRSPLHSLVSDSIMLLTFTGSKTGQEYTIPVGYWVKDGHLIVTTQSPWWRNLRGGQPVFMRVQGQHREGTTTPHPDSKAVAQYIKEFIDRHGTDAARRLGIQIHGDRKPTLDELEAGVEGTVIIDIELTDGKPPVR</sequence>
<evidence type="ECO:0000256" key="2">
    <source>
        <dbReference type="SAM" id="Phobius"/>
    </source>
</evidence>
<dbReference type="SUPFAM" id="SSF50475">
    <property type="entry name" value="FMN-binding split barrel"/>
    <property type="match status" value="1"/>
</dbReference>
<dbReference type="PANTHER" id="PTHR43162:SF1">
    <property type="entry name" value="PRESTALK A DIFFERENTIATION PROTEIN A"/>
    <property type="match status" value="1"/>
</dbReference>
<feature type="transmembrane region" description="Helical" evidence="2">
    <location>
        <begin position="70"/>
        <end position="89"/>
    </location>
</feature>
<reference evidence="3" key="1">
    <citation type="submission" date="2020-11" db="EMBL/GenBank/DDBJ databases">
        <title>Carbohydrate-dependent, anaerobic sulfur respiration: A novel catabolism in halophilic archaea.</title>
        <authorList>
            <person name="Sorokin D.Y."/>
            <person name="Messina E."/>
            <person name="Smedile F."/>
            <person name="La Cono V."/>
            <person name="Hallsworth J.E."/>
            <person name="Yakimov M.M."/>
        </authorList>
    </citation>
    <scope>NUCLEOTIDE SEQUENCE</scope>
    <source>
        <strain evidence="3">HSR12-1</strain>
    </source>
</reference>
<feature type="compositionally biased region" description="Basic and acidic residues" evidence="1">
    <location>
        <begin position="110"/>
        <end position="119"/>
    </location>
</feature>
<organism evidence="3 4">
    <name type="scientific">Halapricum desulfuricans</name>
    <dbReference type="NCBI Taxonomy" id="2841257"/>
    <lineage>
        <taxon>Archaea</taxon>
        <taxon>Methanobacteriati</taxon>
        <taxon>Methanobacteriota</taxon>
        <taxon>Stenosarchaea group</taxon>
        <taxon>Halobacteria</taxon>
        <taxon>Halobacteriales</taxon>
        <taxon>Haloarculaceae</taxon>
        <taxon>Halapricum</taxon>
    </lineage>
</organism>
<dbReference type="EMBL" id="CP064787">
    <property type="protein sequence ID" value="QSG05464.1"/>
    <property type="molecule type" value="Genomic_DNA"/>
</dbReference>
<gene>
    <name evidence="3" type="ORF">HSR121_1117</name>
</gene>
<dbReference type="RefSeq" id="WP_229115299.1">
    <property type="nucleotide sequence ID" value="NZ_CP064787.1"/>
</dbReference>
<dbReference type="InterPro" id="IPR004378">
    <property type="entry name" value="F420H2_quin_Rdtase"/>
</dbReference>
<dbReference type="InterPro" id="IPR051604">
    <property type="entry name" value="Ergot_Alk_Oxidoreductase"/>
</dbReference>
<dbReference type="Gene3D" id="2.30.110.10">
    <property type="entry name" value="Electron Transport, Fmn-binding Protein, Chain A"/>
    <property type="match status" value="1"/>
</dbReference>
<accession>A0A897MYC5</accession>
<name>A0A897MYC5_9EURY</name>
<dbReference type="InterPro" id="IPR012349">
    <property type="entry name" value="Split_barrel_FMN-bd"/>
</dbReference>
<dbReference type="Proteomes" id="UP000663525">
    <property type="component" value="Chromosome"/>
</dbReference>
<protein>
    <submittedName>
        <fullName evidence="3">YbjT</fullName>
    </submittedName>
</protein>
<dbReference type="InterPro" id="IPR036291">
    <property type="entry name" value="NAD(P)-bd_dom_sf"/>
</dbReference>
<dbReference type="SUPFAM" id="SSF51735">
    <property type="entry name" value="NAD(P)-binding Rossmann-fold domains"/>
    <property type="match status" value="1"/>
</dbReference>
<dbReference type="PANTHER" id="PTHR43162">
    <property type="match status" value="1"/>
</dbReference>
<dbReference type="GeneID" id="68854735"/>
<feature type="compositionally biased region" description="Polar residues" evidence="1">
    <location>
        <begin position="121"/>
        <end position="131"/>
    </location>
</feature>
<feature type="region of interest" description="Disordered" evidence="1">
    <location>
        <begin position="110"/>
        <end position="139"/>
    </location>
</feature>